<name>A0AAD9R7U9_ACRCE</name>
<sequence>MPTLRHNKTDHAVLLIGYGTENGVPYWLVKNSWSHNWGNNGFIKIRHGLCGVEKRPFVALNRERKPLPWQIEEKQNLKRQKELHKKLLKQLKAQEKSQEPKDNKIVRKDAIEDPDFRDMEDDFDDYINAEDVW</sequence>
<keyword evidence="5" id="KW-1185">Reference proteome</keyword>
<comment type="caution">
    <text evidence="4">The sequence shown here is derived from an EMBL/GenBank/DDBJ whole genome shotgun (WGS) entry which is preliminary data.</text>
</comment>
<evidence type="ECO:0000313" key="4">
    <source>
        <dbReference type="EMBL" id="KAK2574650.1"/>
    </source>
</evidence>
<dbReference type="EMBL" id="JARQWQ010000001">
    <property type="protein sequence ID" value="KAK2574650.1"/>
    <property type="molecule type" value="Genomic_DNA"/>
</dbReference>
<dbReference type="PANTHER" id="PTHR12411">
    <property type="entry name" value="CYSTEINE PROTEASE FAMILY C1-RELATED"/>
    <property type="match status" value="1"/>
</dbReference>
<evidence type="ECO:0000256" key="1">
    <source>
        <dbReference type="ARBA" id="ARBA00008455"/>
    </source>
</evidence>
<accession>A0AAD9R7U9</accession>
<dbReference type="Gene3D" id="3.90.70.10">
    <property type="entry name" value="Cysteine proteinases"/>
    <property type="match status" value="1"/>
</dbReference>
<dbReference type="InterPro" id="IPR038765">
    <property type="entry name" value="Papain-like_cys_pep_sf"/>
</dbReference>
<dbReference type="AlphaFoldDB" id="A0AAD9R7U9"/>
<feature type="domain" description="Peptidase C1A papain C-terminal" evidence="3">
    <location>
        <begin position="6"/>
        <end position="58"/>
    </location>
</feature>
<comment type="similarity">
    <text evidence="1">Belongs to the peptidase C1 family.</text>
</comment>
<dbReference type="SUPFAM" id="SSF54001">
    <property type="entry name" value="Cysteine proteinases"/>
    <property type="match status" value="1"/>
</dbReference>
<organism evidence="4 5">
    <name type="scientific">Acropora cervicornis</name>
    <name type="common">Staghorn coral</name>
    <dbReference type="NCBI Taxonomy" id="6130"/>
    <lineage>
        <taxon>Eukaryota</taxon>
        <taxon>Metazoa</taxon>
        <taxon>Cnidaria</taxon>
        <taxon>Anthozoa</taxon>
        <taxon>Hexacorallia</taxon>
        <taxon>Scleractinia</taxon>
        <taxon>Astrocoeniina</taxon>
        <taxon>Acroporidae</taxon>
        <taxon>Acropora</taxon>
    </lineage>
</organism>
<dbReference type="PROSITE" id="PS00640">
    <property type="entry name" value="THIOL_PROTEASE_ASN"/>
    <property type="match status" value="1"/>
</dbReference>
<proteinExistence type="inferred from homology"/>
<dbReference type="Pfam" id="PF00112">
    <property type="entry name" value="Peptidase_C1"/>
    <property type="match status" value="1"/>
</dbReference>
<dbReference type="InterPro" id="IPR025661">
    <property type="entry name" value="Pept_asp_AS"/>
</dbReference>
<dbReference type="InterPro" id="IPR000668">
    <property type="entry name" value="Peptidase_C1A_C"/>
</dbReference>
<feature type="compositionally biased region" description="Basic and acidic residues" evidence="2">
    <location>
        <begin position="92"/>
        <end position="110"/>
    </location>
</feature>
<evidence type="ECO:0000256" key="2">
    <source>
        <dbReference type="SAM" id="MobiDB-lite"/>
    </source>
</evidence>
<dbReference type="InterPro" id="IPR013128">
    <property type="entry name" value="Peptidase_C1A"/>
</dbReference>
<gene>
    <name evidence="4" type="ORF">P5673_000849</name>
</gene>
<evidence type="ECO:0000313" key="5">
    <source>
        <dbReference type="Proteomes" id="UP001249851"/>
    </source>
</evidence>
<reference evidence="4" key="1">
    <citation type="journal article" date="2023" name="G3 (Bethesda)">
        <title>Whole genome assembly and annotation of the endangered Caribbean coral Acropora cervicornis.</title>
        <authorList>
            <person name="Selwyn J.D."/>
            <person name="Vollmer S.V."/>
        </authorList>
    </citation>
    <scope>NUCLEOTIDE SEQUENCE</scope>
    <source>
        <strain evidence="4">K2</strain>
    </source>
</reference>
<dbReference type="Proteomes" id="UP001249851">
    <property type="component" value="Unassembled WGS sequence"/>
</dbReference>
<dbReference type="GO" id="GO:0008234">
    <property type="term" value="F:cysteine-type peptidase activity"/>
    <property type="evidence" value="ECO:0007669"/>
    <property type="project" value="InterPro"/>
</dbReference>
<dbReference type="GO" id="GO:0006508">
    <property type="term" value="P:proteolysis"/>
    <property type="evidence" value="ECO:0007669"/>
    <property type="project" value="InterPro"/>
</dbReference>
<feature type="region of interest" description="Disordered" evidence="2">
    <location>
        <begin position="91"/>
        <end position="110"/>
    </location>
</feature>
<reference evidence="4" key="2">
    <citation type="journal article" date="2023" name="Science">
        <title>Genomic signatures of disease resistance in endangered staghorn corals.</title>
        <authorList>
            <person name="Vollmer S.V."/>
            <person name="Selwyn J.D."/>
            <person name="Despard B.A."/>
            <person name="Roesel C.L."/>
        </authorList>
    </citation>
    <scope>NUCLEOTIDE SEQUENCE</scope>
    <source>
        <strain evidence="4">K2</strain>
    </source>
</reference>
<protein>
    <submittedName>
        <fullName evidence="4">Oryzain gamma chain</fullName>
    </submittedName>
</protein>
<evidence type="ECO:0000259" key="3">
    <source>
        <dbReference type="Pfam" id="PF00112"/>
    </source>
</evidence>